<feature type="region of interest" description="Disordered" evidence="1">
    <location>
        <begin position="74"/>
        <end position="119"/>
    </location>
</feature>
<dbReference type="Pfam" id="PF03050">
    <property type="entry name" value="DDE_Tnp_IS66"/>
    <property type="match status" value="1"/>
</dbReference>
<protein>
    <submittedName>
        <fullName evidence="3">IS66 family transposase</fullName>
    </submittedName>
</protein>
<feature type="compositionally biased region" description="Low complexity" evidence="1">
    <location>
        <begin position="96"/>
        <end position="107"/>
    </location>
</feature>
<evidence type="ECO:0000259" key="2">
    <source>
        <dbReference type="Pfam" id="PF03050"/>
    </source>
</evidence>
<dbReference type="InterPro" id="IPR052344">
    <property type="entry name" value="Transposase-related"/>
</dbReference>
<dbReference type="NCBIfam" id="NF033517">
    <property type="entry name" value="transpos_IS66"/>
    <property type="match status" value="1"/>
</dbReference>
<organism evidence="3 4">
    <name type="scientific">Candidatus Accumulibacter meliphilus</name>
    <dbReference type="NCBI Taxonomy" id="2211374"/>
    <lineage>
        <taxon>Bacteria</taxon>
        <taxon>Pseudomonadati</taxon>
        <taxon>Pseudomonadota</taxon>
        <taxon>Betaproteobacteria</taxon>
        <taxon>Candidatus Accumulibacter</taxon>
    </lineage>
</organism>
<reference evidence="3 4" key="1">
    <citation type="submission" date="2018-05" db="EMBL/GenBank/DDBJ databases">
        <title>Integrated omic analyses show evidence that a Ca. Accumulibacter phosphatis strain performs denitrification under micro-aerobic conditions.</title>
        <authorList>
            <person name="Camejo P.Y."/>
            <person name="Katherine M.D."/>
            <person name="Daniel N.R."/>
        </authorList>
    </citation>
    <scope>NUCLEOTIDE SEQUENCE [LARGE SCALE GENOMIC DNA]</scope>
    <source>
        <strain evidence="3">UW-LDO-IC</strain>
    </source>
</reference>
<evidence type="ECO:0000313" key="4">
    <source>
        <dbReference type="Proteomes" id="UP000253831"/>
    </source>
</evidence>
<dbReference type="InterPro" id="IPR004291">
    <property type="entry name" value="Transposase_IS66_central"/>
</dbReference>
<dbReference type="EMBL" id="QPGA01000007">
    <property type="protein sequence ID" value="RDE51408.1"/>
    <property type="molecule type" value="Genomic_DNA"/>
</dbReference>
<sequence length="547" mass="59536">MSAPEHVNATQAQLDELLALARPTFPVPQYELLEQVLTTFSFVMQALQNAKTSLARFRKMLFGATSERKRKLLEQTVGPDDNAATEQAATSTGETAPVAARPAAKKPAAPKPGHGRNSAATYVDSPVIEGLVPDLKPGDPCPACVTGKVYDAPPKTVVKVIGQPPLVATIHKLQHLRCRLCDATFTAPLPAGSGAGKYDPSCASLLALLRYGSGLPFYRIEGLQASLNVPLSDATQWDIVLQAVPAPRAVFAELSRQAGQGDLLHCDDTPAKILSLIAARRQLEAAGQTPAAKAINTSGIVAVLEHGQRVALYFTGHQHAGQNLSDVLAQRSPALAPPMQMSDALACNFVGEFARIIGKCLTHGRRQVVEVFAHFPQPCRYVIEVLAKVYANDAHCREETLSPGQRLLYHQAHSAPPLQELKKWLNEQFTQRLVEPNSSLGKALNYLLTHWDGLTLFLRQAGAPLDNNLCERALKRAILHRKNSLFYKTPKGAEVGDIYMSLIHTCQLCRVNPFAYLQALHGHAREVLAEAALWLPWNYREQLTAAA</sequence>
<accession>A0A369XVK4</accession>
<dbReference type="PANTHER" id="PTHR33678">
    <property type="entry name" value="BLL1576 PROTEIN"/>
    <property type="match status" value="1"/>
</dbReference>
<feature type="domain" description="Transposase IS66 central" evidence="2">
    <location>
        <begin position="198"/>
        <end position="494"/>
    </location>
</feature>
<name>A0A369XVK4_9PROT</name>
<gene>
    <name evidence="3" type="ORF">DVS81_05615</name>
</gene>
<feature type="compositionally biased region" description="Polar residues" evidence="1">
    <location>
        <begin position="84"/>
        <end position="94"/>
    </location>
</feature>
<evidence type="ECO:0000256" key="1">
    <source>
        <dbReference type="SAM" id="MobiDB-lite"/>
    </source>
</evidence>
<comment type="caution">
    <text evidence="3">The sequence shown here is derived from an EMBL/GenBank/DDBJ whole genome shotgun (WGS) entry which is preliminary data.</text>
</comment>
<dbReference type="AlphaFoldDB" id="A0A369XVK4"/>
<dbReference type="Proteomes" id="UP000253831">
    <property type="component" value="Unassembled WGS sequence"/>
</dbReference>
<proteinExistence type="predicted"/>
<evidence type="ECO:0000313" key="3">
    <source>
        <dbReference type="EMBL" id="RDE51408.1"/>
    </source>
</evidence>